<dbReference type="RefSeq" id="XP_020072185.1">
    <property type="nucleotide sequence ID" value="XM_020214264.1"/>
</dbReference>
<dbReference type="OMA" id="KNEMIRV"/>
<organism evidence="1 2">
    <name type="scientific">Cyberlindnera jadinii (strain ATCC 18201 / CBS 1600 / BCRC 20928 / JCM 3617 / NBRC 0987 / NRRL Y-1542)</name>
    <name type="common">Torula yeast</name>
    <name type="synonym">Candida utilis</name>
    <dbReference type="NCBI Taxonomy" id="983966"/>
    <lineage>
        <taxon>Eukaryota</taxon>
        <taxon>Fungi</taxon>
        <taxon>Dikarya</taxon>
        <taxon>Ascomycota</taxon>
        <taxon>Saccharomycotina</taxon>
        <taxon>Saccharomycetes</taxon>
        <taxon>Phaffomycetales</taxon>
        <taxon>Phaffomycetaceae</taxon>
        <taxon>Cyberlindnera</taxon>
    </lineage>
</organism>
<dbReference type="AlphaFoldDB" id="A0A1E4S6L8"/>
<proteinExistence type="predicted"/>
<name>A0A1E4S6L8_CYBJN</name>
<accession>A0A1E4S6L8</accession>
<sequence length="206" mass="23340">MSLPPANLDPNIPILRHVLNNIYVNAFDAFPYLRTILDELQTLASSSGSKNLKDDISWARESLEGDSEKLFKIQSHIKFLQAEETFTTKNEMIRVFKEFVNFVQMILLDDLITTLRGVATTMTNQENDHIKLNNRTLDEIVKVIQRFSVALKLSSSPVLEIETNDLGGEITLSNATITQLQNQLELRSKTLTETVEVLRQVSHGPQ</sequence>
<protein>
    <submittedName>
        <fullName evidence="1">Uncharacterized protein</fullName>
    </submittedName>
</protein>
<evidence type="ECO:0000313" key="2">
    <source>
        <dbReference type="Proteomes" id="UP000094389"/>
    </source>
</evidence>
<keyword evidence="2" id="KW-1185">Reference proteome</keyword>
<evidence type="ECO:0000313" key="1">
    <source>
        <dbReference type="EMBL" id="ODV75146.1"/>
    </source>
</evidence>
<gene>
    <name evidence="1" type="ORF">CYBJADRAFT_165900</name>
</gene>
<dbReference type="GeneID" id="30988660"/>
<dbReference type="EMBL" id="KV453926">
    <property type="protein sequence ID" value="ODV75146.1"/>
    <property type="molecule type" value="Genomic_DNA"/>
</dbReference>
<reference evidence="1 2" key="1">
    <citation type="journal article" date="2016" name="Proc. Natl. Acad. Sci. U.S.A.">
        <title>Comparative genomics of biotechnologically important yeasts.</title>
        <authorList>
            <person name="Riley R."/>
            <person name="Haridas S."/>
            <person name="Wolfe K.H."/>
            <person name="Lopes M.R."/>
            <person name="Hittinger C.T."/>
            <person name="Goeker M."/>
            <person name="Salamov A.A."/>
            <person name="Wisecaver J.H."/>
            <person name="Long T.M."/>
            <person name="Calvey C.H."/>
            <person name="Aerts A.L."/>
            <person name="Barry K.W."/>
            <person name="Choi C."/>
            <person name="Clum A."/>
            <person name="Coughlan A.Y."/>
            <person name="Deshpande S."/>
            <person name="Douglass A.P."/>
            <person name="Hanson S.J."/>
            <person name="Klenk H.-P."/>
            <person name="LaButti K.M."/>
            <person name="Lapidus A."/>
            <person name="Lindquist E.A."/>
            <person name="Lipzen A.M."/>
            <person name="Meier-Kolthoff J.P."/>
            <person name="Ohm R.A."/>
            <person name="Otillar R.P."/>
            <person name="Pangilinan J.L."/>
            <person name="Peng Y."/>
            <person name="Rokas A."/>
            <person name="Rosa C.A."/>
            <person name="Scheuner C."/>
            <person name="Sibirny A.A."/>
            <person name="Slot J.C."/>
            <person name="Stielow J.B."/>
            <person name="Sun H."/>
            <person name="Kurtzman C.P."/>
            <person name="Blackwell M."/>
            <person name="Grigoriev I.V."/>
            <person name="Jeffries T.W."/>
        </authorList>
    </citation>
    <scope>NUCLEOTIDE SEQUENCE [LARGE SCALE GENOMIC DNA]</scope>
    <source>
        <strain evidence="2">ATCC 18201 / CBS 1600 / BCRC 20928 / JCM 3617 / NBRC 0987 / NRRL Y-1542</strain>
    </source>
</reference>
<dbReference type="OrthoDB" id="10491714at2759"/>
<dbReference type="Proteomes" id="UP000094389">
    <property type="component" value="Unassembled WGS sequence"/>
</dbReference>